<dbReference type="GO" id="GO:0032259">
    <property type="term" value="P:methylation"/>
    <property type="evidence" value="ECO:0007669"/>
    <property type="project" value="UniProtKB-KW"/>
</dbReference>
<feature type="non-terminal residue" evidence="4">
    <location>
        <position position="1"/>
    </location>
</feature>
<feature type="non-terminal residue" evidence="4">
    <location>
        <position position="244"/>
    </location>
</feature>
<dbReference type="SUPFAM" id="SSF82282">
    <property type="entry name" value="Homocysteine S-methyltransferase"/>
    <property type="match status" value="1"/>
</dbReference>
<organism evidence="4">
    <name type="scientific">marine sediment metagenome</name>
    <dbReference type="NCBI Taxonomy" id="412755"/>
    <lineage>
        <taxon>unclassified sequences</taxon>
        <taxon>metagenomes</taxon>
        <taxon>ecological metagenomes</taxon>
    </lineage>
</organism>
<proteinExistence type="predicted"/>
<dbReference type="InterPro" id="IPR050554">
    <property type="entry name" value="Met_Synthase/Corrinoid"/>
</dbReference>
<protein>
    <recommendedName>
        <fullName evidence="3">Hcy-binding domain-containing protein</fullName>
    </recommendedName>
</protein>
<comment type="caution">
    <text evidence="4">The sequence shown here is derived from an EMBL/GenBank/DDBJ whole genome shotgun (WGS) entry which is preliminary data.</text>
</comment>
<sequence>GVDGIIFETISHLGEMAIALEAAREVDPEIPIVGQFAFADENSILAGASMQEAVNVLEEKGADVLGANCAIGPRTILEVVTRMVALTERPVSAMPNAGSPEYVDGRLFYFATPDYFAKYAQHFINAGARLVGGCCGTTPEHIRSMAGAVRALGKGEKVVIKAQPVEEESRLEEVPMAERSPLGRKLVVGEFVISVEIDPPRGLGLDKVVEGARALRAAGVDVINIADGPRATARVNPQSIGLFF</sequence>
<name>X1G431_9ZZZZ</name>
<evidence type="ECO:0000259" key="3">
    <source>
        <dbReference type="PROSITE" id="PS50970"/>
    </source>
</evidence>
<evidence type="ECO:0000256" key="1">
    <source>
        <dbReference type="ARBA" id="ARBA00022603"/>
    </source>
</evidence>
<keyword evidence="2" id="KW-0808">Transferase</keyword>
<dbReference type="GO" id="GO:0008705">
    <property type="term" value="F:methionine synthase activity"/>
    <property type="evidence" value="ECO:0007669"/>
    <property type="project" value="TreeGrafter"/>
</dbReference>
<keyword evidence="1" id="KW-0489">Methyltransferase</keyword>
<dbReference type="GO" id="GO:0005829">
    <property type="term" value="C:cytosol"/>
    <property type="evidence" value="ECO:0007669"/>
    <property type="project" value="TreeGrafter"/>
</dbReference>
<dbReference type="AlphaFoldDB" id="X1G431"/>
<evidence type="ECO:0000313" key="4">
    <source>
        <dbReference type="EMBL" id="GAH39560.1"/>
    </source>
</evidence>
<dbReference type="Pfam" id="PF02574">
    <property type="entry name" value="S-methyl_trans"/>
    <property type="match status" value="1"/>
</dbReference>
<dbReference type="Gene3D" id="3.20.20.330">
    <property type="entry name" value="Homocysteine-binding-like domain"/>
    <property type="match status" value="1"/>
</dbReference>
<dbReference type="EMBL" id="BARU01012306">
    <property type="protein sequence ID" value="GAH39560.1"/>
    <property type="molecule type" value="Genomic_DNA"/>
</dbReference>
<dbReference type="PROSITE" id="PS50970">
    <property type="entry name" value="HCY"/>
    <property type="match status" value="1"/>
</dbReference>
<gene>
    <name evidence="4" type="ORF">S03H2_22750</name>
</gene>
<dbReference type="InterPro" id="IPR003726">
    <property type="entry name" value="HCY_dom"/>
</dbReference>
<dbReference type="PANTHER" id="PTHR45833">
    <property type="entry name" value="METHIONINE SYNTHASE"/>
    <property type="match status" value="1"/>
</dbReference>
<reference evidence="4" key="1">
    <citation type="journal article" date="2014" name="Front. Microbiol.">
        <title>High frequency of phylogenetically diverse reductive dehalogenase-homologous genes in deep subseafloor sedimentary metagenomes.</title>
        <authorList>
            <person name="Kawai M."/>
            <person name="Futagami T."/>
            <person name="Toyoda A."/>
            <person name="Takaki Y."/>
            <person name="Nishi S."/>
            <person name="Hori S."/>
            <person name="Arai W."/>
            <person name="Tsubouchi T."/>
            <person name="Morono Y."/>
            <person name="Uchiyama I."/>
            <person name="Ito T."/>
            <person name="Fujiyama A."/>
            <person name="Inagaki F."/>
            <person name="Takami H."/>
        </authorList>
    </citation>
    <scope>NUCLEOTIDE SEQUENCE</scope>
    <source>
        <strain evidence="4">Expedition CK06-06</strain>
    </source>
</reference>
<evidence type="ECO:0000256" key="2">
    <source>
        <dbReference type="ARBA" id="ARBA00022679"/>
    </source>
</evidence>
<dbReference type="PANTHER" id="PTHR45833:SF2">
    <property type="entry name" value="BIFUNCTIONAL HOMOCYSTEINE S-METHYLTRANSFERASE_5,10-METHYLENETETRAHYDROFOLATE REDUCTASE"/>
    <property type="match status" value="1"/>
</dbReference>
<accession>X1G431</accession>
<dbReference type="InterPro" id="IPR036589">
    <property type="entry name" value="HCY_dom_sf"/>
</dbReference>
<feature type="domain" description="Hcy-binding" evidence="3">
    <location>
        <begin position="1"/>
        <end position="149"/>
    </location>
</feature>